<evidence type="ECO:0000313" key="1">
    <source>
        <dbReference type="EMBL" id="KAK3718227.1"/>
    </source>
</evidence>
<proteinExistence type="predicted"/>
<protein>
    <submittedName>
        <fullName evidence="1">Uncharacterized protein</fullName>
    </submittedName>
</protein>
<keyword evidence="2" id="KW-1185">Reference proteome</keyword>
<comment type="caution">
    <text evidence="1">The sequence shown here is derived from an EMBL/GenBank/DDBJ whole genome shotgun (WGS) entry which is preliminary data.</text>
</comment>
<name>A0ACC3NJX4_9PEZI</name>
<organism evidence="1 2">
    <name type="scientific">Vermiconidia calcicola</name>
    <dbReference type="NCBI Taxonomy" id="1690605"/>
    <lineage>
        <taxon>Eukaryota</taxon>
        <taxon>Fungi</taxon>
        <taxon>Dikarya</taxon>
        <taxon>Ascomycota</taxon>
        <taxon>Pezizomycotina</taxon>
        <taxon>Dothideomycetes</taxon>
        <taxon>Dothideomycetidae</taxon>
        <taxon>Mycosphaerellales</taxon>
        <taxon>Extremaceae</taxon>
        <taxon>Vermiconidia</taxon>
    </lineage>
</organism>
<accession>A0ACC3NJX4</accession>
<sequence>MPDEEDVGSMGRHLYRLSRKEALLGQQSTSRAMSNQPADRQSPTFLTVPPEIRESIYRLILTPDASRLSDPDEYINYDYSAAFVLFKLNHQIYLEARKVFRDLNVFVRIETPWPEAQAHVAFQGHVPILMKNERAASFAEHSLSVRIDAPQSPMQNSKTQHFVILLDDLEKFTKTWFYAGLSHPGLNSFLRLTLALRDPYTPVYEEKKMPKWLQRKLLLPFEHVKDLREMAVEGDLKPFASVMEELKTKQAVPAESAEYCLRETTKKKAEGNTELNAGNCKAALKLYNEAWLAMHVVVKGRQRHIHADAFFGRELREPPFEGRNGQTERLLLRVQLVANTCLAYLKLQDYEETRFWGMRTINMLREAMGADERHDIPAEDEAVLGFPAADQMGKIYYRTALACKEMDDKPQARKLLRVASIYLPRDENVKKEMAACALRIG</sequence>
<reference evidence="1" key="1">
    <citation type="submission" date="2023-07" db="EMBL/GenBank/DDBJ databases">
        <title>Black Yeasts Isolated from many extreme environments.</title>
        <authorList>
            <person name="Coleine C."/>
            <person name="Stajich J.E."/>
            <person name="Selbmann L."/>
        </authorList>
    </citation>
    <scope>NUCLEOTIDE SEQUENCE</scope>
    <source>
        <strain evidence="1">CCFEE 5714</strain>
    </source>
</reference>
<dbReference type="EMBL" id="JAUTXU010000033">
    <property type="protein sequence ID" value="KAK3718227.1"/>
    <property type="molecule type" value="Genomic_DNA"/>
</dbReference>
<evidence type="ECO:0000313" key="2">
    <source>
        <dbReference type="Proteomes" id="UP001281147"/>
    </source>
</evidence>
<dbReference type="Proteomes" id="UP001281147">
    <property type="component" value="Unassembled WGS sequence"/>
</dbReference>
<gene>
    <name evidence="1" type="ORF">LTR37_005342</name>
</gene>